<evidence type="ECO:0000313" key="1">
    <source>
        <dbReference type="EMBL" id="SFL98130.1"/>
    </source>
</evidence>
<reference evidence="2" key="1">
    <citation type="submission" date="2016-10" db="EMBL/GenBank/DDBJ databases">
        <authorList>
            <person name="Varghese N."/>
            <person name="Submissions S."/>
        </authorList>
    </citation>
    <scope>NUCLEOTIDE SEQUENCE [LARGE SCALE GENOMIC DNA]</scope>
    <source>
        <strain evidence="2">DSM 13327</strain>
    </source>
</reference>
<proteinExistence type="predicted"/>
<evidence type="ECO:0000313" key="2">
    <source>
        <dbReference type="Proteomes" id="UP000199520"/>
    </source>
</evidence>
<organism evidence="1 2">
    <name type="scientific">Pelosinus propionicus DSM 13327</name>
    <dbReference type="NCBI Taxonomy" id="1123291"/>
    <lineage>
        <taxon>Bacteria</taxon>
        <taxon>Bacillati</taxon>
        <taxon>Bacillota</taxon>
        <taxon>Negativicutes</taxon>
        <taxon>Selenomonadales</taxon>
        <taxon>Sporomusaceae</taxon>
        <taxon>Pelosinus</taxon>
    </lineage>
</organism>
<gene>
    <name evidence="1" type="ORF">SAMN04490355_102968</name>
</gene>
<name>A0A1I4M4L9_9FIRM</name>
<dbReference type="AlphaFoldDB" id="A0A1I4M4L9"/>
<sequence>MGKIKIARIILSALSAVLTAAKAVIDFIKCIDALKTKTA</sequence>
<dbReference type="EMBL" id="FOTS01000029">
    <property type="protein sequence ID" value="SFL98130.1"/>
    <property type="molecule type" value="Genomic_DNA"/>
</dbReference>
<dbReference type="Proteomes" id="UP000199520">
    <property type="component" value="Unassembled WGS sequence"/>
</dbReference>
<protein>
    <submittedName>
        <fullName evidence="1">Uncharacterized protein</fullName>
    </submittedName>
</protein>
<accession>A0A1I4M4L9</accession>
<keyword evidence="2" id="KW-1185">Reference proteome</keyword>